<dbReference type="InterPro" id="IPR039536">
    <property type="entry name" value="TetR_C_Proteobacteria"/>
</dbReference>
<evidence type="ECO:0000256" key="4">
    <source>
        <dbReference type="SAM" id="MobiDB-lite"/>
    </source>
</evidence>
<dbReference type="PRINTS" id="PR00455">
    <property type="entry name" value="HTHTETR"/>
</dbReference>
<evidence type="ECO:0000256" key="2">
    <source>
        <dbReference type="ARBA" id="ARBA00023125"/>
    </source>
</evidence>
<feature type="domain" description="HTH tetR-type" evidence="5">
    <location>
        <begin position="26"/>
        <end position="86"/>
    </location>
</feature>
<dbReference type="GO" id="GO:0006355">
    <property type="term" value="P:regulation of DNA-templated transcription"/>
    <property type="evidence" value="ECO:0000318"/>
    <property type="project" value="GO_Central"/>
</dbReference>
<keyword evidence="7" id="KW-1185">Reference proteome</keyword>
<name>B9TER0_RICCO</name>
<dbReference type="AlphaFoldDB" id="B9TER0"/>
<dbReference type="InterPro" id="IPR009057">
    <property type="entry name" value="Homeodomain-like_sf"/>
</dbReference>
<evidence type="ECO:0000259" key="5">
    <source>
        <dbReference type="PROSITE" id="PS50977"/>
    </source>
</evidence>
<dbReference type="Proteomes" id="UP000008311">
    <property type="component" value="Unassembled WGS sequence"/>
</dbReference>
<evidence type="ECO:0000256" key="1">
    <source>
        <dbReference type="ARBA" id="ARBA00023015"/>
    </source>
</evidence>
<gene>
    <name evidence="6" type="ORF">RCOM_1864940</name>
</gene>
<keyword evidence="2" id="KW-0238">DNA-binding</keyword>
<dbReference type="EMBL" id="EQ979199">
    <property type="protein sequence ID" value="EEF25653.1"/>
    <property type="molecule type" value="Genomic_DNA"/>
</dbReference>
<dbReference type="PANTHER" id="PTHR30055:SF234">
    <property type="entry name" value="HTH-TYPE TRANSCRIPTIONAL REGULATOR BETI"/>
    <property type="match status" value="1"/>
</dbReference>
<dbReference type="GO" id="GO:0003700">
    <property type="term" value="F:DNA-binding transcription factor activity"/>
    <property type="evidence" value="ECO:0000318"/>
    <property type="project" value="GO_Central"/>
</dbReference>
<keyword evidence="3" id="KW-0804">Transcription</keyword>
<dbReference type="Pfam" id="PF00440">
    <property type="entry name" value="TetR_N"/>
    <property type="match status" value="1"/>
</dbReference>
<evidence type="ECO:0000313" key="6">
    <source>
        <dbReference type="EMBL" id="EEF25653.1"/>
    </source>
</evidence>
<dbReference type="Gene3D" id="1.10.357.10">
    <property type="entry name" value="Tetracycline Repressor, domain 2"/>
    <property type="match status" value="1"/>
</dbReference>
<dbReference type="InterPro" id="IPR001647">
    <property type="entry name" value="HTH_TetR"/>
</dbReference>
<protein>
    <recommendedName>
        <fullName evidence="5">HTH tetR-type domain-containing protein</fullName>
    </recommendedName>
</protein>
<accession>B9TER0</accession>
<dbReference type="PROSITE" id="PS50977">
    <property type="entry name" value="HTH_TETR_2"/>
    <property type="match status" value="1"/>
</dbReference>
<feature type="region of interest" description="Disordered" evidence="4">
    <location>
        <begin position="1"/>
        <end position="21"/>
    </location>
</feature>
<dbReference type="GO" id="GO:0000976">
    <property type="term" value="F:transcription cis-regulatory region binding"/>
    <property type="evidence" value="ECO:0000318"/>
    <property type="project" value="GO_Central"/>
</dbReference>
<dbReference type="InterPro" id="IPR050109">
    <property type="entry name" value="HTH-type_TetR-like_transc_reg"/>
</dbReference>
<evidence type="ECO:0000256" key="3">
    <source>
        <dbReference type="ARBA" id="ARBA00023163"/>
    </source>
</evidence>
<dbReference type="PANTHER" id="PTHR30055">
    <property type="entry name" value="HTH-TYPE TRANSCRIPTIONAL REGULATOR RUTR"/>
    <property type="match status" value="1"/>
</dbReference>
<keyword evidence="1" id="KW-0805">Transcription regulation</keyword>
<dbReference type="Pfam" id="PF14246">
    <property type="entry name" value="TetR_C_7"/>
    <property type="match status" value="1"/>
</dbReference>
<proteinExistence type="predicted"/>
<reference evidence="7" key="1">
    <citation type="journal article" date="2010" name="Nat. Biotechnol.">
        <title>Draft genome sequence of the oilseed species Ricinus communis.</title>
        <authorList>
            <person name="Chan A.P."/>
            <person name="Crabtree J."/>
            <person name="Zhao Q."/>
            <person name="Lorenzi H."/>
            <person name="Orvis J."/>
            <person name="Puiu D."/>
            <person name="Melake-Berhan A."/>
            <person name="Jones K.M."/>
            <person name="Redman J."/>
            <person name="Chen G."/>
            <person name="Cahoon E.B."/>
            <person name="Gedil M."/>
            <person name="Stanke M."/>
            <person name="Haas B.J."/>
            <person name="Wortman J.R."/>
            <person name="Fraser-Liggett C.M."/>
            <person name="Ravel J."/>
            <person name="Rabinowicz P.D."/>
        </authorList>
    </citation>
    <scope>NUCLEOTIDE SEQUENCE [LARGE SCALE GENOMIC DNA]</scope>
    <source>
        <strain evidence="7">cv. Hale</strain>
    </source>
</reference>
<evidence type="ECO:0000313" key="7">
    <source>
        <dbReference type="Proteomes" id="UP000008311"/>
    </source>
</evidence>
<sequence>MQTKEKPAKKGTIPAKGGPSPKELAVVRQKHVLKIATSEFFERGFDGTTIDRIAVLAEASKATIYKRYRSKEELFEAVVLEVASNIATHPVKFDESDIEGSLRAWGKAAYKTSTSRQAVELLRLIIAEGAKQPELVRHIREIYIERSIGELIQFFSLLRKHNRIIDTDPAELAISFSLNVLGGFRHLLGVSETPGAVSKRIENAVVIFSQGCMRNSR</sequence>
<dbReference type="InParanoid" id="B9TER0"/>
<organism evidence="6 7">
    <name type="scientific">Ricinus communis</name>
    <name type="common">Castor bean</name>
    <dbReference type="NCBI Taxonomy" id="3988"/>
    <lineage>
        <taxon>Eukaryota</taxon>
        <taxon>Viridiplantae</taxon>
        <taxon>Streptophyta</taxon>
        <taxon>Embryophyta</taxon>
        <taxon>Tracheophyta</taxon>
        <taxon>Spermatophyta</taxon>
        <taxon>Magnoliopsida</taxon>
        <taxon>eudicotyledons</taxon>
        <taxon>Gunneridae</taxon>
        <taxon>Pentapetalae</taxon>
        <taxon>rosids</taxon>
        <taxon>fabids</taxon>
        <taxon>Malpighiales</taxon>
        <taxon>Euphorbiaceae</taxon>
        <taxon>Acalyphoideae</taxon>
        <taxon>Acalypheae</taxon>
        <taxon>Ricinus</taxon>
    </lineage>
</organism>
<dbReference type="SUPFAM" id="SSF46689">
    <property type="entry name" value="Homeodomain-like"/>
    <property type="match status" value="1"/>
</dbReference>